<sequence length="98" mass="9972">MAGSAGVPKLQRPSGTCLSLAASGVPATVCQRRRRCQERAEPGKCPGGRAREAEPGRAAAAPTRGSAAPAACPSPRRPVRPRPAPLPRSAPAELCALP</sequence>
<accession>A0ACB0FHU6</accession>
<gene>
    <name evidence="1" type="ORF">MRATA1EN3_LOCUS22819</name>
</gene>
<proteinExistence type="predicted"/>
<evidence type="ECO:0000313" key="2">
    <source>
        <dbReference type="Proteomes" id="UP001162501"/>
    </source>
</evidence>
<evidence type="ECO:0000313" key="1">
    <source>
        <dbReference type="EMBL" id="CAI9711606.1"/>
    </source>
</evidence>
<reference evidence="1" key="1">
    <citation type="submission" date="2023-05" db="EMBL/GenBank/DDBJ databases">
        <authorList>
            <consortium name="ELIXIR-Norway"/>
        </authorList>
    </citation>
    <scope>NUCLEOTIDE SEQUENCE</scope>
</reference>
<organism evidence="1 2">
    <name type="scientific">Rangifer tarandus platyrhynchus</name>
    <name type="common">Svalbard reindeer</name>
    <dbReference type="NCBI Taxonomy" id="3082113"/>
    <lineage>
        <taxon>Eukaryota</taxon>
        <taxon>Metazoa</taxon>
        <taxon>Chordata</taxon>
        <taxon>Craniata</taxon>
        <taxon>Vertebrata</taxon>
        <taxon>Euteleostomi</taxon>
        <taxon>Mammalia</taxon>
        <taxon>Eutheria</taxon>
        <taxon>Laurasiatheria</taxon>
        <taxon>Artiodactyla</taxon>
        <taxon>Ruminantia</taxon>
        <taxon>Pecora</taxon>
        <taxon>Cervidae</taxon>
        <taxon>Odocoileinae</taxon>
        <taxon>Rangifer</taxon>
    </lineage>
</organism>
<protein>
    <submittedName>
        <fullName evidence="1">Uncharacterized protein</fullName>
    </submittedName>
</protein>
<dbReference type="EMBL" id="OX596090">
    <property type="protein sequence ID" value="CAI9711606.1"/>
    <property type="molecule type" value="Genomic_DNA"/>
</dbReference>
<name>A0ACB0FHU6_RANTA</name>
<dbReference type="Proteomes" id="UP001162501">
    <property type="component" value="Chromosome 6"/>
</dbReference>